<keyword evidence="7 16" id="KW-0732">Signal</keyword>
<feature type="compositionally biased region" description="Low complexity" evidence="14">
    <location>
        <begin position="325"/>
        <end position="337"/>
    </location>
</feature>
<feature type="signal peptide" evidence="16">
    <location>
        <begin position="1"/>
        <end position="19"/>
    </location>
</feature>
<feature type="chain" id="PRO_5042022564" description="Store-operated calcium entry-associated regulatory factor" evidence="16">
    <location>
        <begin position="20"/>
        <end position="356"/>
    </location>
</feature>
<feature type="transmembrane region" description="Helical" evidence="15">
    <location>
        <begin position="175"/>
        <end position="198"/>
    </location>
</feature>
<evidence type="ECO:0000256" key="3">
    <source>
        <dbReference type="ARBA" id="ARBA00016584"/>
    </source>
</evidence>
<dbReference type="PANTHER" id="PTHR15929">
    <property type="entry name" value="STORE-OPERATED CALCIUM ENTRY-ASSOCIATED REGULATORY FACTOR"/>
    <property type="match status" value="1"/>
</dbReference>
<evidence type="ECO:0000256" key="16">
    <source>
        <dbReference type="SAM" id="SignalP"/>
    </source>
</evidence>
<comment type="subcellular location">
    <subcellularLocation>
        <location evidence="1">Endoplasmic reticulum membrane</location>
        <topology evidence="1">Single-pass type I membrane protein</topology>
    </subcellularLocation>
</comment>
<evidence type="ECO:0000256" key="11">
    <source>
        <dbReference type="ARBA" id="ARBA00023065"/>
    </source>
</evidence>
<evidence type="ECO:0000256" key="12">
    <source>
        <dbReference type="ARBA" id="ARBA00023136"/>
    </source>
</evidence>
<dbReference type="Proteomes" id="UP001217417">
    <property type="component" value="Unassembled WGS sequence"/>
</dbReference>
<dbReference type="AlphaFoldDB" id="A0AAD7QTM9"/>
<dbReference type="EMBL" id="JARPMG010000004">
    <property type="protein sequence ID" value="KAJ8101131.1"/>
    <property type="molecule type" value="Genomic_DNA"/>
</dbReference>
<dbReference type="GO" id="GO:0005789">
    <property type="term" value="C:endoplasmic reticulum membrane"/>
    <property type="evidence" value="ECO:0007669"/>
    <property type="project" value="UniProtKB-SubCell"/>
</dbReference>
<comment type="similarity">
    <text evidence="2">Belongs to the SARAF family.</text>
</comment>
<keyword evidence="9" id="KW-0106">Calcium</keyword>
<keyword evidence="18" id="KW-1185">Reference proteome</keyword>
<evidence type="ECO:0000256" key="4">
    <source>
        <dbReference type="ARBA" id="ARBA00022448"/>
    </source>
</evidence>
<feature type="region of interest" description="Disordered" evidence="14">
    <location>
        <begin position="215"/>
        <end position="264"/>
    </location>
</feature>
<keyword evidence="8" id="KW-0256">Endoplasmic reticulum</keyword>
<comment type="caution">
    <text evidence="17">The sequence shown here is derived from an EMBL/GenBank/DDBJ whole genome shotgun (WGS) entry which is preliminary data.</text>
</comment>
<evidence type="ECO:0000256" key="15">
    <source>
        <dbReference type="SAM" id="Phobius"/>
    </source>
</evidence>
<dbReference type="GO" id="GO:2001256">
    <property type="term" value="P:regulation of store-operated calcium entry"/>
    <property type="evidence" value="ECO:0007669"/>
    <property type="project" value="InterPro"/>
</dbReference>
<keyword evidence="6 15" id="KW-0812">Transmembrane</keyword>
<evidence type="ECO:0000256" key="6">
    <source>
        <dbReference type="ARBA" id="ARBA00022692"/>
    </source>
</evidence>
<keyword evidence="10 15" id="KW-1133">Transmembrane helix</keyword>
<feature type="compositionally biased region" description="Polar residues" evidence="14">
    <location>
        <begin position="243"/>
        <end position="255"/>
    </location>
</feature>
<protein>
    <recommendedName>
        <fullName evidence="3">Store-operated calcium entry-associated regulatory factor</fullName>
    </recommendedName>
    <alternativeName>
        <fullName evidence="13">Transmembrane protein 66</fullName>
    </alternativeName>
</protein>
<evidence type="ECO:0000256" key="9">
    <source>
        <dbReference type="ARBA" id="ARBA00022837"/>
    </source>
</evidence>
<evidence type="ECO:0000256" key="7">
    <source>
        <dbReference type="ARBA" id="ARBA00022729"/>
    </source>
</evidence>
<dbReference type="GO" id="GO:0006816">
    <property type="term" value="P:calcium ion transport"/>
    <property type="evidence" value="ECO:0007669"/>
    <property type="project" value="UniProtKB-KW"/>
</dbReference>
<dbReference type="InterPro" id="IPR009567">
    <property type="entry name" value="SARAF"/>
</dbReference>
<gene>
    <name evidence="17" type="ORF">POJ06DRAFT_267298</name>
</gene>
<dbReference type="GeneID" id="80884396"/>
<evidence type="ECO:0000256" key="8">
    <source>
        <dbReference type="ARBA" id="ARBA00022824"/>
    </source>
</evidence>
<feature type="region of interest" description="Disordered" evidence="14">
    <location>
        <begin position="311"/>
        <end position="356"/>
    </location>
</feature>
<evidence type="ECO:0000256" key="5">
    <source>
        <dbReference type="ARBA" id="ARBA00022568"/>
    </source>
</evidence>
<evidence type="ECO:0000256" key="2">
    <source>
        <dbReference type="ARBA" id="ARBA00006833"/>
    </source>
</evidence>
<proteinExistence type="inferred from homology"/>
<sequence>MQLLESLVLILALPHSTSAFGADKKGLLSNVQTLTLRKGVMTNGRRLKRIPQLQVVGGDAKGLYEVEVMQCRNMGSGEGGSEDVQWSCSADIPGYFKLGTTEVQCEGYSSANDRYILRGSCGVKYTIHLTDAGYARYGKPSYFKSNSRSDGKKHERSRTVYIEADLHSLNLDYSFLSTLLMFLGFVALVYYLAWYFAYRRHNSIPSGRRGPTRSFFGNLFNGGDDNGGDGGPPPPPYSRHDNNNGSGKWFSSTQSDQRRQWQQYQQERQWRPGFWSGLGAGAAATALYNRFANSGPSTAERASMYRDAMFYDDGFGPRPNRPPFSGSSSWTSSSSSSGVREQRVRTSTGFGGTSRR</sequence>
<evidence type="ECO:0000256" key="13">
    <source>
        <dbReference type="ARBA" id="ARBA00031116"/>
    </source>
</evidence>
<evidence type="ECO:0000313" key="18">
    <source>
        <dbReference type="Proteomes" id="UP001217417"/>
    </source>
</evidence>
<organism evidence="17 18">
    <name type="scientific">Lipomyces tetrasporus</name>
    <dbReference type="NCBI Taxonomy" id="54092"/>
    <lineage>
        <taxon>Eukaryota</taxon>
        <taxon>Fungi</taxon>
        <taxon>Dikarya</taxon>
        <taxon>Ascomycota</taxon>
        <taxon>Saccharomycotina</taxon>
        <taxon>Lipomycetes</taxon>
        <taxon>Lipomycetales</taxon>
        <taxon>Lipomycetaceae</taxon>
        <taxon>Lipomyces</taxon>
    </lineage>
</organism>
<keyword evidence="5" id="KW-0109">Calcium transport</keyword>
<evidence type="ECO:0000256" key="14">
    <source>
        <dbReference type="SAM" id="MobiDB-lite"/>
    </source>
</evidence>
<keyword evidence="12 15" id="KW-0472">Membrane</keyword>
<evidence type="ECO:0000313" key="17">
    <source>
        <dbReference type="EMBL" id="KAJ8101131.1"/>
    </source>
</evidence>
<evidence type="ECO:0000256" key="1">
    <source>
        <dbReference type="ARBA" id="ARBA00004115"/>
    </source>
</evidence>
<name>A0AAD7QTM9_9ASCO</name>
<keyword evidence="4" id="KW-0813">Transport</keyword>
<dbReference type="RefSeq" id="XP_056044581.1">
    <property type="nucleotide sequence ID" value="XM_056189230.1"/>
</dbReference>
<evidence type="ECO:0000256" key="10">
    <source>
        <dbReference type="ARBA" id="ARBA00022989"/>
    </source>
</evidence>
<reference evidence="17" key="1">
    <citation type="submission" date="2023-03" db="EMBL/GenBank/DDBJ databases">
        <title>Near-Complete genome sequence of Lipomyces tetrasporous NRRL Y-64009, an oleaginous yeast capable of growing on lignocellulosic hydrolysates.</title>
        <authorList>
            <consortium name="Lawrence Berkeley National Laboratory"/>
            <person name="Jagtap S.S."/>
            <person name="Liu J.-J."/>
            <person name="Walukiewicz H.E."/>
            <person name="Pangilinan J."/>
            <person name="Lipzen A."/>
            <person name="Ahrendt S."/>
            <person name="Koriabine M."/>
            <person name="Cobaugh K."/>
            <person name="Salamov A."/>
            <person name="Yoshinaga Y."/>
            <person name="Ng V."/>
            <person name="Daum C."/>
            <person name="Grigoriev I.V."/>
            <person name="Slininger P.J."/>
            <person name="Dien B.S."/>
            <person name="Jin Y.-S."/>
            <person name="Rao C.V."/>
        </authorList>
    </citation>
    <scope>NUCLEOTIDE SEQUENCE</scope>
    <source>
        <strain evidence="17">NRRL Y-64009</strain>
    </source>
</reference>
<keyword evidence="11" id="KW-0406">Ion transport</keyword>
<dbReference type="Pfam" id="PF06682">
    <property type="entry name" value="SARAF"/>
    <property type="match status" value="1"/>
</dbReference>
<accession>A0AAD7QTM9</accession>
<dbReference type="PANTHER" id="PTHR15929:SF0">
    <property type="entry name" value="STORE-OPERATED CALCIUM ENTRY-ASSOCIATED REGULATORY FACTOR"/>
    <property type="match status" value="1"/>
</dbReference>